<dbReference type="OrthoDB" id="5188517at2"/>
<dbReference type="Proteomes" id="UP000018769">
    <property type="component" value="Chromosome I"/>
</dbReference>
<accession>V6DIW9</accession>
<dbReference type="AlphaFoldDB" id="V6DIW9"/>
<reference evidence="1 2" key="1">
    <citation type="journal article" date="2015" name="Biol. Direct">
        <title>Babela massiliensis, a representative of a widespread bacterial phylum with unusual adaptations to parasitism in amoebae.</title>
        <authorList>
            <person name="Pagnier I."/>
            <person name="Yutin N."/>
            <person name="Croce O."/>
            <person name="Makarova K.S."/>
            <person name="Wolf Y.I."/>
            <person name="Benamar S."/>
            <person name="Raoult D."/>
            <person name="Koonin E.V."/>
            <person name="La Scola B."/>
        </authorList>
    </citation>
    <scope>NUCLEOTIDE SEQUENCE [LARGE SCALE GENOMIC DNA]</scope>
    <source>
        <strain evidence="2">BABL1</strain>
    </source>
</reference>
<dbReference type="SUPFAM" id="SSF53474">
    <property type="entry name" value="alpha/beta-Hydrolases"/>
    <property type="match status" value="1"/>
</dbReference>
<name>V6DIW9_9BACT</name>
<protein>
    <submittedName>
        <fullName evidence="1">Alpha/beta hydrolase superfamily enzyme</fullName>
    </submittedName>
</protein>
<sequence length="418" mass="48422">MLIPKKLRSKLKTLIYILILILISTHLSIHSKKSVKNVTIFIHGTFMPGLALLNPFKTYNQTVSPNDRYYKCLKRLRQDPVLYEDSIMLEEGLKKIDSTILYQYSQFNLIPAHSKKGAYQAIGAYDMLSKYINHNKNSDYYTFGFSGILSDNYRKEAGHLLYHELNKIIKKYLQEGYKPVITICAYSHGGNVALYLSDAENIYKESLKIDKLVLYGTPIQEETALFAHDEIFKKIYNFYSQADQVQHNDSFSTSSSQSFRTFKDLYNYNSRYKLDYYQKIIDIRLLAQDDAMIFGHFNFWYFNRYSSWPTKVKPEIEEVCSFLDPLPIAILTPIFLYLVDQTDQSNQIDISILADNQELNILATDTINNKIISQTNNLEIVLNKIQKYAKSSWQPYTNTDETTRLGVGILAALQSLIT</sequence>
<keyword evidence="1" id="KW-0378">Hydrolase</keyword>
<organism evidence="1 2">
    <name type="scientific">Candidatus Babela massiliensis</name>
    <dbReference type="NCBI Taxonomy" id="673862"/>
    <lineage>
        <taxon>Bacteria</taxon>
        <taxon>Candidatus Babelota</taxon>
        <taxon>Candidatus Babeliae</taxon>
        <taxon>Candidatus Babeliales</taxon>
        <taxon>Candidatus Babeliaceae</taxon>
        <taxon>Candidatus Babela</taxon>
    </lineage>
</organism>
<dbReference type="KEGG" id="dpb:BABL1_gene_547"/>
<dbReference type="EMBL" id="HG793133">
    <property type="protein sequence ID" value="CDK30471.1"/>
    <property type="molecule type" value="Genomic_DNA"/>
</dbReference>
<dbReference type="GO" id="GO:0016787">
    <property type="term" value="F:hydrolase activity"/>
    <property type="evidence" value="ECO:0007669"/>
    <property type="project" value="UniProtKB-KW"/>
</dbReference>
<dbReference type="InterPro" id="IPR029058">
    <property type="entry name" value="AB_hydrolase_fold"/>
</dbReference>
<evidence type="ECO:0000313" key="2">
    <source>
        <dbReference type="Proteomes" id="UP000018769"/>
    </source>
</evidence>
<evidence type="ECO:0000313" key="1">
    <source>
        <dbReference type="EMBL" id="CDK30471.1"/>
    </source>
</evidence>
<gene>
    <name evidence="1" type="ORF">BABL1_gene_547</name>
</gene>
<proteinExistence type="predicted"/>
<dbReference type="Gene3D" id="3.40.50.1820">
    <property type="entry name" value="alpha/beta hydrolase"/>
    <property type="match status" value="1"/>
</dbReference>
<keyword evidence="2" id="KW-1185">Reference proteome</keyword>
<dbReference type="HOGENOM" id="CLU_656698_0_0_7"/>